<dbReference type="InterPro" id="IPR013424">
    <property type="entry name" value="Ice-binding_C"/>
</dbReference>
<dbReference type="NCBIfam" id="TIGR02595">
    <property type="entry name" value="PEP_CTERM"/>
    <property type="match status" value="1"/>
</dbReference>
<feature type="signal peptide" evidence="2">
    <location>
        <begin position="1"/>
        <end position="22"/>
    </location>
</feature>
<evidence type="ECO:0000256" key="1">
    <source>
        <dbReference type="SAM" id="Phobius"/>
    </source>
</evidence>
<organism evidence="3 4">
    <name type="scientific">Salinimonas sediminis</name>
    <dbReference type="NCBI Taxonomy" id="2303538"/>
    <lineage>
        <taxon>Bacteria</taxon>
        <taxon>Pseudomonadati</taxon>
        <taxon>Pseudomonadota</taxon>
        <taxon>Gammaproteobacteria</taxon>
        <taxon>Alteromonadales</taxon>
        <taxon>Alteromonadaceae</taxon>
        <taxon>Alteromonas/Salinimonas group</taxon>
        <taxon>Salinimonas</taxon>
    </lineage>
</organism>
<dbReference type="Proteomes" id="UP000262073">
    <property type="component" value="Chromosome"/>
</dbReference>
<keyword evidence="4" id="KW-1185">Reference proteome</keyword>
<feature type="transmembrane region" description="Helical" evidence="1">
    <location>
        <begin position="159"/>
        <end position="175"/>
    </location>
</feature>
<dbReference type="KEGG" id="salm:D0Y50_07665"/>
<evidence type="ECO:0000313" key="3">
    <source>
        <dbReference type="EMBL" id="AXR06252.1"/>
    </source>
</evidence>
<gene>
    <name evidence="3" type="ORF">D0Y50_07665</name>
</gene>
<reference evidence="3 4" key="1">
    <citation type="submission" date="2018-08" db="EMBL/GenBank/DDBJ databases">
        <title>Salinimonas sediminis sp. nov., a piezophilic bacterium isolated from a deep-sea sediment sample from the New Britain Trench.</title>
        <authorList>
            <person name="Cao J."/>
        </authorList>
    </citation>
    <scope>NUCLEOTIDE SEQUENCE [LARGE SCALE GENOMIC DNA]</scope>
    <source>
        <strain evidence="3 4">N102</strain>
    </source>
</reference>
<dbReference type="AlphaFoldDB" id="A0A346NL45"/>
<sequence length="180" mass="19625">MKSLKQLFCAAALMVTALSANAALITQEVKINGVSVASMGVDLDETALASYSSDPFFDATVVDNLFYPDVFTLLNFNLFGEAVDLVDDFLIVQDTTNLNKGFDLLSFDVTSFAFGFEMIASFYYDVTSPMDAFFTVSYPGGVSDTIFGDEAEFSVVPEPSVLSVFALGMMLLLTARRQRK</sequence>
<accession>A0A346NL45</accession>
<protein>
    <submittedName>
        <fullName evidence="3">PEP-CTERM sorting domain-containing protein</fullName>
    </submittedName>
</protein>
<keyword evidence="1" id="KW-0812">Transmembrane</keyword>
<feature type="chain" id="PRO_5016849148" evidence="2">
    <location>
        <begin position="23"/>
        <end position="180"/>
    </location>
</feature>
<evidence type="ECO:0000256" key="2">
    <source>
        <dbReference type="SAM" id="SignalP"/>
    </source>
</evidence>
<dbReference type="RefSeq" id="WP_108566196.1">
    <property type="nucleotide sequence ID" value="NZ_CP031769.1"/>
</dbReference>
<keyword evidence="1" id="KW-0472">Membrane</keyword>
<proteinExistence type="predicted"/>
<evidence type="ECO:0000313" key="4">
    <source>
        <dbReference type="Proteomes" id="UP000262073"/>
    </source>
</evidence>
<dbReference type="EMBL" id="CP031769">
    <property type="protein sequence ID" value="AXR06252.1"/>
    <property type="molecule type" value="Genomic_DNA"/>
</dbReference>
<keyword evidence="1" id="KW-1133">Transmembrane helix</keyword>
<keyword evidence="2" id="KW-0732">Signal</keyword>
<name>A0A346NL45_9ALTE</name>
<dbReference type="OrthoDB" id="6386448at2"/>